<dbReference type="SUPFAM" id="SSF50475">
    <property type="entry name" value="FMN-binding split barrel"/>
    <property type="match status" value="1"/>
</dbReference>
<dbReference type="Gene3D" id="2.30.110.10">
    <property type="entry name" value="Electron Transport, Fmn-binding Protein, Chain A"/>
    <property type="match status" value="1"/>
</dbReference>
<gene>
    <name evidence="2" type="ORF">ACFSC0_12820</name>
</gene>
<comment type="caution">
    <text evidence="2">The sequence shown here is derived from an EMBL/GenBank/DDBJ whole genome shotgun (WGS) entry which is preliminary data.</text>
</comment>
<dbReference type="Proteomes" id="UP001597237">
    <property type="component" value="Unassembled WGS sequence"/>
</dbReference>
<dbReference type="InterPro" id="IPR012349">
    <property type="entry name" value="Split_barrel_FMN-bd"/>
</dbReference>
<name>A0ABW4N2N5_9CAUL</name>
<accession>A0ABW4N2N5</accession>
<organism evidence="2 3">
    <name type="scientific">Phenylobacterium terrae</name>
    <dbReference type="NCBI Taxonomy" id="2665495"/>
    <lineage>
        <taxon>Bacteria</taxon>
        <taxon>Pseudomonadati</taxon>
        <taxon>Pseudomonadota</taxon>
        <taxon>Alphaproteobacteria</taxon>
        <taxon>Caulobacterales</taxon>
        <taxon>Caulobacteraceae</taxon>
        <taxon>Phenylobacterium</taxon>
    </lineage>
</organism>
<dbReference type="PANTHER" id="PTHR42815">
    <property type="entry name" value="FAD-BINDING, PUTATIVE (AFU_ORTHOLOGUE AFUA_6G07600)-RELATED"/>
    <property type="match status" value="1"/>
</dbReference>
<dbReference type="RefSeq" id="WP_377283767.1">
    <property type="nucleotide sequence ID" value="NZ_JBHRSI010000009.1"/>
</dbReference>
<evidence type="ECO:0000313" key="2">
    <source>
        <dbReference type="EMBL" id="MFD1784281.1"/>
    </source>
</evidence>
<dbReference type="InterPro" id="IPR024029">
    <property type="entry name" value="Pyridox_Oxase_FMN-dep"/>
</dbReference>
<dbReference type="Pfam" id="PF01243">
    <property type="entry name" value="PNPOx_N"/>
    <property type="match status" value="1"/>
</dbReference>
<sequence>MANTRSPSETVASGADLRGIYKPPSRGAVAKEIPRLDRHCRRFIELSPFLCLGTMGPDSRADVSPRGGEPGFVHVIDETHIAIPDRPGNNRLDSFTNLLHDPGVALLFLVPGFEDVLRVNGLGRVTTDPELMARFTADGKPPRTVLVVEVREAQLHCGKAVRRAGLWDPAAQLDRASTFPNTGEVLRDQLNLDMEARIIDEAVEKDARENLY</sequence>
<reference evidence="3" key="1">
    <citation type="journal article" date="2019" name="Int. J. Syst. Evol. Microbiol.">
        <title>The Global Catalogue of Microorganisms (GCM) 10K type strain sequencing project: providing services to taxonomists for standard genome sequencing and annotation.</title>
        <authorList>
            <consortium name="The Broad Institute Genomics Platform"/>
            <consortium name="The Broad Institute Genome Sequencing Center for Infectious Disease"/>
            <person name="Wu L."/>
            <person name="Ma J."/>
        </authorList>
    </citation>
    <scope>NUCLEOTIDE SEQUENCE [LARGE SCALE GENOMIC DNA]</scope>
    <source>
        <strain evidence="3">DFY28</strain>
    </source>
</reference>
<dbReference type="InterPro" id="IPR011576">
    <property type="entry name" value="Pyridox_Oxase_N"/>
</dbReference>
<dbReference type="NCBIfam" id="TIGR04025">
    <property type="entry name" value="PPOX_FMN_DR2398"/>
    <property type="match status" value="1"/>
</dbReference>
<dbReference type="EMBL" id="JBHUEY010000001">
    <property type="protein sequence ID" value="MFD1784281.1"/>
    <property type="molecule type" value="Genomic_DNA"/>
</dbReference>
<dbReference type="PANTHER" id="PTHR42815:SF2">
    <property type="entry name" value="FAD-BINDING, PUTATIVE (AFU_ORTHOLOGUE AFUA_6G07600)-RELATED"/>
    <property type="match status" value="1"/>
</dbReference>
<evidence type="ECO:0000313" key="3">
    <source>
        <dbReference type="Proteomes" id="UP001597237"/>
    </source>
</evidence>
<protein>
    <submittedName>
        <fullName evidence="2">Pyridoxamine 5'-phosphate oxidase family protein</fullName>
    </submittedName>
</protein>
<keyword evidence="3" id="KW-1185">Reference proteome</keyword>
<evidence type="ECO:0000259" key="1">
    <source>
        <dbReference type="Pfam" id="PF01243"/>
    </source>
</evidence>
<proteinExistence type="predicted"/>
<feature type="domain" description="Pyridoxamine 5'-phosphate oxidase N-terminal" evidence="1">
    <location>
        <begin position="37"/>
        <end position="157"/>
    </location>
</feature>